<dbReference type="CDD" id="cd07033">
    <property type="entry name" value="TPP_PYR_DXS_TK_like"/>
    <property type="match status" value="1"/>
</dbReference>
<dbReference type="InterPro" id="IPR020826">
    <property type="entry name" value="Transketolase_BS"/>
</dbReference>
<dbReference type="GO" id="GO:0046872">
    <property type="term" value="F:metal ion binding"/>
    <property type="evidence" value="ECO:0007669"/>
    <property type="project" value="UniProtKB-KW"/>
</dbReference>
<dbReference type="InterPro" id="IPR005475">
    <property type="entry name" value="Transketolase-like_Pyr-bd"/>
</dbReference>
<feature type="binding site" evidence="11">
    <location>
        <position position="266"/>
    </location>
    <ligand>
        <name>substrate</name>
    </ligand>
</feature>
<dbReference type="InterPro" id="IPR005474">
    <property type="entry name" value="Transketolase_N"/>
</dbReference>
<dbReference type="Pfam" id="PF00456">
    <property type="entry name" value="Transketolase_N"/>
    <property type="match status" value="1"/>
</dbReference>
<reference evidence="17" key="1">
    <citation type="journal article" date="2014" name="J. Microbiol. Biotechnol.">
        <title>Cloning of the transketolase gene from erythritol-producing yeast Candida magnoliae.</title>
        <authorList>
            <person name="Yoo B.H."/>
            <person name="Park E.H."/>
            <person name="Seo J.H."/>
            <person name="Kim M.D."/>
        </authorList>
    </citation>
    <scope>NUCLEOTIDE SEQUENCE</scope>
    <source>
        <strain evidence="17">YSE405</strain>
    </source>
</reference>
<dbReference type="GO" id="GO:0004802">
    <property type="term" value="F:transketolase activity"/>
    <property type="evidence" value="ECO:0007669"/>
    <property type="project" value="UniProtKB-EC"/>
</dbReference>
<dbReference type="InterPro" id="IPR009014">
    <property type="entry name" value="Transketo_C/PFOR_II"/>
</dbReference>
<feature type="domain" description="Transketolase-like pyrimidine-binding" evidence="16">
    <location>
        <begin position="358"/>
        <end position="534"/>
    </location>
</feature>
<gene>
    <name evidence="17" type="primary">tkl</name>
</gene>
<evidence type="ECO:0000256" key="3">
    <source>
        <dbReference type="ARBA" id="ARBA00011738"/>
    </source>
</evidence>
<dbReference type="FunFam" id="3.40.50.970:FF:000004">
    <property type="entry name" value="Transketolase"/>
    <property type="match status" value="1"/>
</dbReference>
<evidence type="ECO:0000256" key="7">
    <source>
        <dbReference type="ARBA" id="ARBA00022842"/>
    </source>
</evidence>
<evidence type="ECO:0000259" key="16">
    <source>
        <dbReference type="SMART" id="SM00861"/>
    </source>
</evidence>
<dbReference type="InterPro" id="IPR005478">
    <property type="entry name" value="Transketolase_bac-like"/>
</dbReference>
<dbReference type="PANTHER" id="PTHR43522">
    <property type="entry name" value="TRANSKETOLASE"/>
    <property type="match status" value="1"/>
</dbReference>
<evidence type="ECO:0000256" key="1">
    <source>
        <dbReference type="ARBA" id="ARBA00001941"/>
    </source>
</evidence>
<dbReference type="FunFam" id="3.40.50.920:FF:000003">
    <property type="entry name" value="Transketolase"/>
    <property type="match status" value="1"/>
</dbReference>
<feature type="binding site" evidence="12">
    <location>
        <position position="446"/>
    </location>
    <ligand>
        <name>thiamine diphosphate</name>
        <dbReference type="ChEBI" id="CHEBI:58937"/>
    </ligand>
</feature>
<organism evidence="17">
    <name type="scientific">Starmerella magnoliae</name>
    <dbReference type="NCBI Taxonomy" id="5490"/>
    <lineage>
        <taxon>Eukaryota</taxon>
        <taxon>Fungi</taxon>
        <taxon>Dikarya</taxon>
        <taxon>Ascomycota</taxon>
        <taxon>Saccharomycotina</taxon>
        <taxon>Dipodascomycetes</taxon>
        <taxon>Dipodascales</taxon>
        <taxon>Trichomonascaceae</taxon>
        <taxon>Starmerella</taxon>
    </lineage>
</organism>
<evidence type="ECO:0000256" key="5">
    <source>
        <dbReference type="ARBA" id="ARBA00022679"/>
    </source>
</evidence>
<dbReference type="InterPro" id="IPR055152">
    <property type="entry name" value="Transketolase-like_C_2"/>
</dbReference>
<comment type="cofactor">
    <cofactor evidence="1">
        <name>Co(2+)</name>
        <dbReference type="ChEBI" id="CHEBI:48828"/>
    </cofactor>
</comment>
<feature type="binding site" evidence="11">
    <location>
        <position position="470"/>
    </location>
    <ligand>
        <name>substrate</name>
    </ligand>
</feature>
<dbReference type="GO" id="GO:0006098">
    <property type="term" value="P:pentose-phosphate shunt"/>
    <property type="evidence" value="ECO:0007669"/>
    <property type="project" value="TreeGrafter"/>
</dbReference>
<feature type="binding site" evidence="11">
    <location>
        <position position="478"/>
    </location>
    <ligand>
        <name>substrate</name>
    </ligand>
</feature>
<feature type="active site" description="Proton donor" evidence="10">
    <location>
        <position position="420"/>
    </location>
</feature>
<evidence type="ECO:0000256" key="9">
    <source>
        <dbReference type="ARBA" id="ARBA00049473"/>
    </source>
</evidence>
<evidence type="ECO:0000256" key="13">
    <source>
        <dbReference type="PIRSR" id="PIRSR605478-4"/>
    </source>
</evidence>
<evidence type="ECO:0000256" key="11">
    <source>
        <dbReference type="PIRSR" id="PIRSR605478-2"/>
    </source>
</evidence>
<evidence type="ECO:0000256" key="10">
    <source>
        <dbReference type="PIRSR" id="PIRSR605478-1"/>
    </source>
</evidence>
<feature type="site" description="Important for catalytic activity" evidence="14">
    <location>
        <position position="266"/>
    </location>
</feature>
<feature type="binding site" evidence="12">
    <location>
        <position position="72"/>
    </location>
    <ligand>
        <name>thiamine diphosphate</name>
        <dbReference type="ChEBI" id="CHEBI:58937"/>
    </ligand>
</feature>
<feature type="binding site" evidence="12">
    <location>
        <position position="190"/>
    </location>
    <ligand>
        <name>thiamine diphosphate</name>
        <dbReference type="ChEBI" id="CHEBI:58937"/>
    </ligand>
</feature>
<evidence type="ECO:0000256" key="12">
    <source>
        <dbReference type="PIRSR" id="PIRSR605478-3"/>
    </source>
</evidence>
<proteinExistence type="inferred from homology"/>
<dbReference type="Gene3D" id="3.40.50.920">
    <property type="match status" value="1"/>
</dbReference>
<evidence type="ECO:0000256" key="14">
    <source>
        <dbReference type="PIRSR" id="PIRSR605478-5"/>
    </source>
</evidence>
<feature type="binding site" evidence="13">
    <location>
        <position position="192"/>
    </location>
    <ligand>
        <name>Mg(2+)</name>
        <dbReference type="ChEBI" id="CHEBI:18420"/>
    </ligand>
</feature>
<name>A0A023W2S8_9ASCO</name>
<protein>
    <recommendedName>
        <fullName evidence="4 15">Transketolase</fullName>
        <ecNumber evidence="4 15">2.2.1.1</ecNumber>
    </recommendedName>
</protein>
<accession>A0A023W2S8</accession>
<sequence>MSSPKFSEIDQKAVDTIRVLAADVVGKANSGHPGAPMGLAPLAHVLWQYVMKFNPKNPYWFNRDRFVLSNGHACALQYIMLHLYGYDITMDDLQHFRQFNSNTPGHPERELPGIEVTTGPLGQGIVNAVGLAIAEKQIATNFNRPEHEVVSAHTYCILGDGCLMEGVSHEGLALAGHLKLGKLIAFYDDNHISIDGDTNLAFTENTEERLKAYGWHVQHVKDGNNDMAGIFEAIENAKKVTDQPSFIRVTTTIGYGSVNAGTHGVHGSPLKPDDMAHLKKEWGFEPDQYFVIPSEVSSQAFTKGAQGAELERAWDEEVRHYKEKYQKEAEELIRRARRKLPEGWEKALPTYSPSDPAVASRKLSETVLTKIESALPELVSGSADLTGSNLTIWKGAVSFQPPETKLGDYAGRYLHYGVREHGMVAIMNGIDAFGGLIPVGGTFLNFVSYASGAMRLAGLSGHRTIVLATHDSIGLGEDGPTHQPIETLAHFRATPNVMVWRPADGNEVSAAYKVAIESLETPTIMALSRQNLPQLEGSSIEKAVKGGYVLNESVENPQVIIASTGSEVGISVDAAKLLEKDGIRVRVVSMPEFYTFDGQSEEYKLSVFPDGVPVLSVEVMSAFGWSKYAHESFAIDHFGASGKYTDLYKAFDFTPEGVAKRAKATLDFYQGKNPLSRIHTAFPHLVQRGPGPYHTK</sequence>
<evidence type="ECO:0000313" key="17">
    <source>
        <dbReference type="EMBL" id="AHY23369.1"/>
    </source>
</evidence>
<feature type="binding site" evidence="11">
    <location>
        <position position="388"/>
    </location>
    <ligand>
        <name>substrate</name>
    </ligand>
</feature>
<comment type="catalytic activity">
    <reaction evidence="9 15">
        <text>D-sedoheptulose 7-phosphate + D-glyceraldehyde 3-phosphate = aldehydo-D-ribose 5-phosphate + D-xylulose 5-phosphate</text>
        <dbReference type="Rhea" id="RHEA:10508"/>
        <dbReference type="ChEBI" id="CHEBI:57483"/>
        <dbReference type="ChEBI" id="CHEBI:57737"/>
        <dbReference type="ChEBI" id="CHEBI:58273"/>
        <dbReference type="ChEBI" id="CHEBI:59776"/>
        <dbReference type="EC" id="2.2.1.1"/>
    </reaction>
</comment>
<dbReference type="SUPFAM" id="SSF52922">
    <property type="entry name" value="TK C-terminal domain-like"/>
    <property type="match status" value="1"/>
</dbReference>
<dbReference type="PROSITE" id="PS00802">
    <property type="entry name" value="TRANSKETOLASE_2"/>
    <property type="match status" value="1"/>
</dbReference>
<feature type="binding site" evidence="11">
    <location>
        <position position="529"/>
    </location>
    <ligand>
        <name>substrate</name>
    </ligand>
</feature>
<evidence type="ECO:0000256" key="4">
    <source>
        <dbReference type="ARBA" id="ARBA00013152"/>
    </source>
</evidence>
<keyword evidence="5 15" id="KW-0808">Transferase</keyword>
<dbReference type="SUPFAM" id="SSF52518">
    <property type="entry name" value="Thiamin diphosphate-binding fold (THDP-binding)"/>
    <property type="match status" value="2"/>
</dbReference>
<dbReference type="NCBIfam" id="TIGR00232">
    <property type="entry name" value="tktlase_bact"/>
    <property type="match status" value="1"/>
</dbReference>
<dbReference type="GO" id="GO:0005829">
    <property type="term" value="C:cytosol"/>
    <property type="evidence" value="ECO:0007669"/>
    <property type="project" value="TreeGrafter"/>
</dbReference>
<comment type="cofactor">
    <cofactor evidence="12">
        <name>thiamine diphosphate</name>
        <dbReference type="ChEBI" id="CHEBI:58937"/>
    </cofactor>
    <text evidence="12">Binds 1 thiamine pyrophosphate per subunit. During the reaction, the substrate forms a covalent intermediate with the cofactor.</text>
</comment>
<keyword evidence="6 13" id="KW-0479">Metal-binding</keyword>
<feature type="binding site" evidence="12">
    <location>
        <begin position="119"/>
        <end position="121"/>
    </location>
    <ligand>
        <name>thiamine diphosphate</name>
        <dbReference type="ChEBI" id="CHEBI:58937"/>
    </ligand>
</feature>
<evidence type="ECO:0000256" key="6">
    <source>
        <dbReference type="ARBA" id="ARBA00022723"/>
    </source>
</evidence>
<feature type="binding site" evidence="11">
    <location>
        <position position="32"/>
    </location>
    <ligand>
        <name>substrate</name>
    </ligand>
</feature>
<dbReference type="AlphaFoldDB" id="A0A023W2S8"/>
<dbReference type="Pfam" id="PF22613">
    <property type="entry name" value="Transketolase_C_1"/>
    <property type="match status" value="1"/>
</dbReference>
<dbReference type="InterPro" id="IPR049557">
    <property type="entry name" value="Transketolase_CS"/>
</dbReference>
<keyword evidence="8 12" id="KW-0786">Thiamine pyrophosphate</keyword>
<feature type="binding site" evidence="12">
    <location>
        <position position="161"/>
    </location>
    <ligand>
        <name>thiamine diphosphate</name>
        <dbReference type="ChEBI" id="CHEBI:58937"/>
    </ligand>
</feature>
<dbReference type="PANTHER" id="PTHR43522:SF2">
    <property type="entry name" value="TRANSKETOLASE 1-RELATED"/>
    <property type="match status" value="1"/>
</dbReference>
<dbReference type="Gene3D" id="3.40.50.970">
    <property type="match status" value="2"/>
</dbReference>
<evidence type="ECO:0000256" key="15">
    <source>
        <dbReference type="RuleBase" id="RU004996"/>
    </source>
</evidence>
<dbReference type="InterPro" id="IPR033247">
    <property type="entry name" value="Transketolase_fam"/>
</dbReference>
<dbReference type="SMART" id="SM00861">
    <property type="entry name" value="Transket_pyr"/>
    <property type="match status" value="1"/>
</dbReference>
<reference evidence="17" key="2">
    <citation type="submission" date="2014-06" db="EMBL/GenBank/DDBJ databases">
        <authorList>
            <person name="Park E.-H."/>
            <person name="Yoo B.-H."/>
            <person name="Lee D.-H."/>
            <person name="Seo J.-H."/>
            <person name="Kim M.-D."/>
        </authorList>
    </citation>
    <scope>NUCLEOTIDE SEQUENCE</scope>
    <source>
        <strain evidence="17">YSE405</strain>
    </source>
</reference>
<dbReference type="Pfam" id="PF02779">
    <property type="entry name" value="Transket_pyr"/>
    <property type="match status" value="1"/>
</dbReference>
<dbReference type="EC" id="2.2.1.1" evidence="4 15"/>
<feature type="binding site" evidence="11">
    <location>
        <position position="482"/>
    </location>
    <ligand>
        <name>substrate</name>
    </ligand>
</feature>
<feature type="binding site" evidence="13">
    <location>
        <position position="160"/>
    </location>
    <ligand>
        <name>Mg(2+)</name>
        <dbReference type="ChEBI" id="CHEBI:18420"/>
    </ligand>
</feature>
<comment type="cofactor">
    <cofactor evidence="15">
        <name>Mg(2+)</name>
        <dbReference type="ChEBI" id="CHEBI:18420"/>
    </cofactor>
    <cofactor evidence="15">
        <name>Ca(2+)</name>
        <dbReference type="ChEBI" id="CHEBI:29108"/>
    </cofactor>
    <cofactor evidence="15">
        <name>Mn(2+)</name>
        <dbReference type="ChEBI" id="CHEBI:29035"/>
    </cofactor>
    <cofactor evidence="15">
        <name>Co(2+)</name>
        <dbReference type="ChEBI" id="CHEBI:48828"/>
    </cofactor>
    <text evidence="15">Binds 1 Mg(2+) ion per subunit. Can also utilize other divalent metal cations, such as Ca(2+), Mn(2+) and Co(2+).</text>
</comment>
<comment type="similarity">
    <text evidence="2 15">Belongs to the transketolase family.</text>
</comment>
<dbReference type="GO" id="GO:0005634">
    <property type="term" value="C:nucleus"/>
    <property type="evidence" value="ECO:0007669"/>
    <property type="project" value="TreeGrafter"/>
</dbReference>
<keyword evidence="15" id="KW-0106">Calcium</keyword>
<keyword evidence="7 13" id="KW-0460">Magnesium</keyword>
<comment type="subunit">
    <text evidence="3 15">Homodimer.</text>
</comment>
<dbReference type="FunFam" id="3.40.50.970:FF:000003">
    <property type="entry name" value="Transketolase"/>
    <property type="match status" value="1"/>
</dbReference>
<feature type="binding site" evidence="11">
    <location>
        <position position="361"/>
    </location>
    <ligand>
        <name>substrate</name>
    </ligand>
</feature>
<dbReference type="InterPro" id="IPR029061">
    <property type="entry name" value="THDP-binding"/>
</dbReference>
<feature type="binding site" evidence="13">
    <location>
        <position position="190"/>
    </location>
    <ligand>
        <name>Mg(2+)</name>
        <dbReference type="ChEBI" id="CHEBI:18420"/>
    </ligand>
</feature>
<evidence type="ECO:0000256" key="8">
    <source>
        <dbReference type="ARBA" id="ARBA00023052"/>
    </source>
</evidence>
<feature type="site" description="Important for catalytic activity" evidence="14">
    <location>
        <position position="32"/>
    </location>
</feature>
<evidence type="ECO:0000256" key="2">
    <source>
        <dbReference type="ARBA" id="ARBA00007131"/>
    </source>
</evidence>
<dbReference type="PROSITE" id="PS00801">
    <property type="entry name" value="TRANSKETOLASE_1"/>
    <property type="match status" value="1"/>
</dbReference>
<feature type="binding site" evidence="12">
    <location>
        <position position="266"/>
    </location>
    <ligand>
        <name>thiamine diphosphate</name>
        <dbReference type="ChEBI" id="CHEBI:58937"/>
    </ligand>
</feature>
<comment type="function">
    <text evidence="15">Catalyzes the transfer of a two-carbon ketol group from a ketose donor to an aldose acceptor, via a covalent intermediate with the cofactor thiamine pyrophosphate.</text>
</comment>
<comment type="cofactor">
    <cofactor evidence="13">
        <name>Mg(2+)</name>
        <dbReference type="ChEBI" id="CHEBI:18420"/>
    </cofactor>
    <text evidence="13">Binds 1 Mg(2+) ion per subunit. Can also utilize other divalent metal cations, such as Ca(2+), Mn(2+) and Co(2+).</text>
</comment>
<dbReference type="EMBL" id="KF751756">
    <property type="protein sequence ID" value="AHY23369.1"/>
    <property type="molecule type" value="Genomic_DNA"/>
</dbReference>
<dbReference type="CDD" id="cd02012">
    <property type="entry name" value="TPP_TK"/>
    <property type="match status" value="1"/>
</dbReference>